<evidence type="ECO:0000313" key="1">
    <source>
        <dbReference type="EMBL" id="GAB69513.1"/>
    </source>
</evidence>
<sequence length="64" mass="7378">MTYPNYLLKRNKTEILDVTTDVDLGCLGVNDDIEDELRRKFSKLDSSNGIDDIRQKCEEINNSL</sequence>
<name>K6UNI0_PLACD</name>
<dbReference type="RefSeq" id="XP_004227731.1">
    <property type="nucleotide sequence ID" value="XM_004227683.1"/>
</dbReference>
<dbReference type="VEuPathDB" id="PlasmoDB:PCYB_002620"/>
<organism evidence="1 2">
    <name type="scientific">Plasmodium cynomolgi (strain B)</name>
    <dbReference type="NCBI Taxonomy" id="1120755"/>
    <lineage>
        <taxon>Eukaryota</taxon>
        <taxon>Sar</taxon>
        <taxon>Alveolata</taxon>
        <taxon>Apicomplexa</taxon>
        <taxon>Aconoidasida</taxon>
        <taxon>Haemosporida</taxon>
        <taxon>Plasmodiidae</taxon>
        <taxon>Plasmodium</taxon>
        <taxon>Plasmodium (Plasmodium)</taxon>
    </lineage>
</organism>
<accession>K6UNI0</accession>
<proteinExistence type="predicted"/>
<dbReference type="KEGG" id="pcy:PCYB_002620"/>
<dbReference type="AlphaFoldDB" id="K6UNI0"/>
<evidence type="ECO:0000313" key="2">
    <source>
        <dbReference type="Proteomes" id="UP000006319"/>
    </source>
</evidence>
<dbReference type="GeneID" id="14696055"/>
<keyword evidence="2" id="KW-1185">Reference proteome</keyword>
<reference evidence="1 2" key="1">
    <citation type="journal article" date="2012" name="Nat. Genet.">
        <title>Plasmodium cynomolgi genome sequences provide insight into Plasmodium vivax and the monkey malaria clade.</title>
        <authorList>
            <person name="Tachibana S."/>
            <person name="Sullivan S.A."/>
            <person name="Kawai S."/>
            <person name="Nakamura S."/>
            <person name="Kim H.R."/>
            <person name="Goto N."/>
            <person name="Arisue N."/>
            <person name="Palacpac N.M.Q."/>
            <person name="Honma H."/>
            <person name="Yagi M."/>
            <person name="Tougan T."/>
            <person name="Katakai Y."/>
            <person name="Kaneko O."/>
            <person name="Mita T."/>
            <person name="Kita K."/>
            <person name="Yasutomi Y."/>
            <person name="Sutton P.L."/>
            <person name="Shakhbatyan R."/>
            <person name="Horii T."/>
            <person name="Yasunaga T."/>
            <person name="Barnwell J.W."/>
            <person name="Escalante A.A."/>
            <person name="Carlton J.M."/>
            <person name="Tanabe K."/>
        </authorList>
    </citation>
    <scope>NUCLEOTIDE SEQUENCE [LARGE SCALE GENOMIC DNA]</scope>
    <source>
        <strain evidence="1 2">B</strain>
    </source>
</reference>
<dbReference type="Proteomes" id="UP000006319">
    <property type="component" value="Unassembled WGS sequence"/>
</dbReference>
<protein>
    <submittedName>
        <fullName evidence="1">Uncharacterized protein</fullName>
    </submittedName>
</protein>
<gene>
    <name evidence="1" type="ORF">PCYB_002620</name>
</gene>
<dbReference type="EMBL" id="DF157250">
    <property type="protein sequence ID" value="GAB69513.1"/>
    <property type="molecule type" value="Genomic_DNA"/>
</dbReference>